<dbReference type="AlphaFoldDB" id="A0A1M6L4M2"/>
<keyword evidence="1" id="KW-1133">Transmembrane helix</keyword>
<reference evidence="3" key="1">
    <citation type="submission" date="2016-11" db="EMBL/GenBank/DDBJ databases">
        <authorList>
            <person name="Varghese N."/>
            <person name="Submissions S."/>
        </authorList>
    </citation>
    <scope>NUCLEOTIDE SEQUENCE [LARGE SCALE GENOMIC DNA]</scope>
    <source>
        <strain evidence="3">DSM 16478</strain>
    </source>
</reference>
<protein>
    <submittedName>
        <fullName evidence="2">Uncharacterized protein</fullName>
    </submittedName>
</protein>
<dbReference type="STRING" id="228958.SAMN04488007_1023"/>
<dbReference type="RefSeq" id="WP_139251894.1">
    <property type="nucleotide sequence ID" value="NZ_CANLFZ010000001.1"/>
</dbReference>
<feature type="transmembrane region" description="Helical" evidence="1">
    <location>
        <begin position="262"/>
        <end position="279"/>
    </location>
</feature>
<dbReference type="Proteomes" id="UP000184314">
    <property type="component" value="Unassembled WGS sequence"/>
</dbReference>
<feature type="transmembrane region" description="Helical" evidence="1">
    <location>
        <begin position="128"/>
        <end position="150"/>
    </location>
</feature>
<dbReference type="EMBL" id="FQZX01000001">
    <property type="protein sequence ID" value="SHJ66136.1"/>
    <property type="molecule type" value="Genomic_DNA"/>
</dbReference>
<feature type="transmembrane region" description="Helical" evidence="1">
    <location>
        <begin position="232"/>
        <end position="250"/>
    </location>
</feature>
<feature type="transmembrane region" description="Helical" evidence="1">
    <location>
        <begin position="65"/>
        <end position="88"/>
    </location>
</feature>
<gene>
    <name evidence="2" type="ORF">SAMN04488007_1023</name>
</gene>
<keyword evidence="1" id="KW-0812">Transmembrane</keyword>
<feature type="transmembrane region" description="Helical" evidence="1">
    <location>
        <begin position="38"/>
        <end position="59"/>
    </location>
</feature>
<feature type="transmembrane region" description="Helical" evidence="1">
    <location>
        <begin position="476"/>
        <end position="493"/>
    </location>
</feature>
<feature type="transmembrane region" description="Helical" evidence="1">
    <location>
        <begin position="6"/>
        <end position="26"/>
    </location>
</feature>
<evidence type="ECO:0000256" key="1">
    <source>
        <dbReference type="SAM" id="Phobius"/>
    </source>
</evidence>
<organism evidence="2 3">
    <name type="scientific">Maribacter aquivivus</name>
    <dbReference type="NCBI Taxonomy" id="228958"/>
    <lineage>
        <taxon>Bacteria</taxon>
        <taxon>Pseudomonadati</taxon>
        <taxon>Bacteroidota</taxon>
        <taxon>Flavobacteriia</taxon>
        <taxon>Flavobacteriales</taxon>
        <taxon>Flavobacteriaceae</taxon>
        <taxon>Maribacter</taxon>
    </lineage>
</organism>
<evidence type="ECO:0000313" key="2">
    <source>
        <dbReference type="EMBL" id="SHJ66136.1"/>
    </source>
</evidence>
<feature type="transmembrane region" description="Helical" evidence="1">
    <location>
        <begin position="291"/>
        <end position="323"/>
    </location>
</feature>
<proteinExistence type="predicted"/>
<evidence type="ECO:0000313" key="3">
    <source>
        <dbReference type="Proteomes" id="UP000184314"/>
    </source>
</evidence>
<keyword evidence="3" id="KW-1185">Reference proteome</keyword>
<feature type="transmembrane region" description="Helical" evidence="1">
    <location>
        <begin position="388"/>
        <end position="408"/>
    </location>
</feature>
<feature type="transmembrane region" description="Helical" evidence="1">
    <location>
        <begin position="329"/>
        <end position="352"/>
    </location>
</feature>
<sequence>MNTVLLGPFRIMLVLLFVVLIYQMMVRHELKRYNLDYVMSRGIIAGSAVMTTLFFLIMGKVYDRFSIFIFFLIFIIGLYIHVFPVCNLKTMLAIKKKTLFSIINRVNKTNFNSISFFSALLKSIKPKLFNYPLFAAVFVSFVCLFSRYQFLSNDLYVLSNVWLNKLELVKLINENQWFGSDLIMPGEQALINLYAKTINISEEMALHSFGLLEVFGLSMVLFWFVGKLSRSTFYIPFISLLFFGFFYGVLPMNINLLLENNPVHLALFFAFPSMLFTLYPKLLTENKKRFFLYLCLVYSSIAIINLFVFIWLIPIFLVFAGIVREKQKVIHWVLSATAFSLVGLVVLAIYFIRCYTIKRPFVSFFKENLIRTDMYSYFPQLDIPLESLLKIYSSLGILLMLLIIPIYIIKGKQWRPVLVILLLFNAFINLRFIPSNWIDMDMFYQALTPMIIICIGMGLGVLNFFLGYIWSYSKRFKYGTILIASTFLLVIALQNKVFALEGLKEKEPLKDVIISVYDELSKEYLPFTYAVVNSNYAVQISKSNHRYMEYDFFVTDYLQKDAHYHKVKDDLAYLKKHPEVVLPNTIFVFVAQVPLHKESSSLDTPTKYVKAIKNSIEILKSRGRKVEIFHEADNLKVFKITNEDKASKIVELIFTL</sequence>
<feature type="transmembrane region" description="Helical" evidence="1">
    <location>
        <begin position="446"/>
        <end position="470"/>
    </location>
</feature>
<feature type="transmembrane region" description="Helical" evidence="1">
    <location>
        <begin position="204"/>
        <end position="225"/>
    </location>
</feature>
<name>A0A1M6L4M2_9FLAO</name>
<dbReference type="OrthoDB" id="1522258at2"/>
<accession>A0A1M6L4M2</accession>
<feature type="transmembrane region" description="Helical" evidence="1">
    <location>
        <begin position="414"/>
        <end position="434"/>
    </location>
</feature>
<keyword evidence="1" id="KW-0472">Membrane</keyword>